<evidence type="ECO:0000313" key="6">
    <source>
        <dbReference type="EMBL" id="PUB09707.1"/>
    </source>
</evidence>
<evidence type="ECO:0000256" key="3">
    <source>
        <dbReference type="ARBA" id="ARBA00022729"/>
    </source>
</evidence>
<dbReference type="Pfam" id="PF13407">
    <property type="entry name" value="Peripla_BP_4"/>
    <property type="match status" value="1"/>
</dbReference>
<dbReference type="Gene3D" id="3.40.50.2300">
    <property type="match status" value="2"/>
</dbReference>
<evidence type="ECO:0000256" key="2">
    <source>
        <dbReference type="ARBA" id="ARBA00007639"/>
    </source>
</evidence>
<dbReference type="EMBL" id="QBUD01000026">
    <property type="protein sequence ID" value="PUB09707.1"/>
    <property type="molecule type" value="Genomic_DNA"/>
</dbReference>
<dbReference type="PANTHER" id="PTHR46847">
    <property type="entry name" value="D-ALLOSE-BINDING PERIPLASMIC PROTEIN-RELATED"/>
    <property type="match status" value="1"/>
</dbReference>
<name>A0A2T6K511_9RHOB</name>
<evidence type="ECO:0000256" key="4">
    <source>
        <dbReference type="SAM" id="SignalP"/>
    </source>
</evidence>
<protein>
    <submittedName>
        <fullName evidence="6">Ribose transport system substrate-binding protein</fullName>
    </submittedName>
</protein>
<dbReference type="Proteomes" id="UP000244523">
    <property type="component" value="Unassembled WGS sequence"/>
</dbReference>
<dbReference type="OrthoDB" id="9781890at2"/>
<feature type="chain" id="PRO_5015601455" evidence="4">
    <location>
        <begin position="27"/>
        <end position="321"/>
    </location>
</feature>
<dbReference type="PANTHER" id="PTHR46847:SF1">
    <property type="entry name" value="D-ALLOSE-BINDING PERIPLASMIC PROTEIN-RELATED"/>
    <property type="match status" value="1"/>
</dbReference>
<comment type="caution">
    <text evidence="6">The sequence shown here is derived from an EMBL/GenBank/DDBJ whole genome shotgun (WGS) entry which is preliminary data.</text>
</comment>
<dbReference type="AlphaFoldDB" id="A0A2T6K511"/>
<dbReference type="RefSeq" id="WP_108389111.1">
    <property type="nucleotide sequence ID" value="NZ_QBUD01000026.1"/>
</dbReference>
<accession>A0A2T6K511</accession>
<sequence length="321" mass="33683">MKLSSIFGGALAAVTLTTALAMPATAQDFSLSFIVKDMTNPYYWRMGEGAKRAAEELGIEMNFVSAATNGDIEGQIAVVETELVKSPDAIVLVPMNGTALIPKVMEANSLGIPVITADTRVDDGPGKVETFVGLDEEESFAGMAEWVVAQIGGAGEVAILEGFRGSSTAELRLNGMMRVFNSYPDVEVVASIAADWDQEKGLKAAEDILQAHPEVDAILGTNDLMAMGAVQAVQGAGMSDQIIVVGDDAIPSALASMRAGGGLNATIDGNTDQVGYEAVMAAYRFVTEGVELDEWIVVPSSILEPADVTDEYLAARGIELD</sequence>
<keyword evidence="7" id="KW-1185">Reference proteome</keyword>
<organism evidence="6 7">
    <name type="scientific">Yoonia sediminilitoris</name>
    <dbReference type="NCBI Taxonomy" id="1286148"/>
    <lineage>
        <taxon>Bacteria</taxon>
        <taxon>Pseudomonadati</taxon>
        <taxon>Pseudomonadota</taxon>
        <taxon>Alphaproteobacteria</taxon>
        <taxon>Rhodobacterales</taxon>
        <taxon>Paracoccaceae</taxon>
        <taxon>Yoonia</taxon>
    </lineage>
</organism>
<reference evidence="6 7" key="1">
    <citation type="submission" date="2018-04" db="EMBL/GenBank/DDBJ databases">
        <title>Genomic Encyclopedia of Archaeal and Bacterial Type Strains, Phase II (KMG-II): from individual species to whole genera.</title>
        <authorList>
            <person name="Goeker M."/>
        </authorList>
    </citation>
    <scope>NUCLEOTIDE SEQUENCE [LARGE SCALE GENOMIC DNA]</scope>
    <source>
        <strain evidence="6 7">DSM 29955</strain>
    </source>
</reference>
<dbReference type="CDD" id="cd01536">
    <property type="entry name" value="PBP1_ABC_sugar_binding-like"/>
    <property type="match status" value="1"/>
</dbReference>
<comment type="similarity">
    <text evidence="2">Belongs to the bacterial solute-binding protein 2 family.</text>
</comment>
<dbReference type="InterPro" id="IPR028082">
    <property type="entry name" value="Peripla_BP_I"/>
</dbReference>
<gene>
    <name evidence="6" type="ORF">C8N45_1264</name>
</gene>
<evidence type="ECO:0000259" key="5">
    <source>
        <dbReference type="Pfam" id="PF13407"/>
    </source>
</evidence>
<keyword evidence="3 4" id="KW-0732">Signal</keyword>
<dbReference type="GO" id="GO:0030246">
    <property type="term" value="F:carbohydrate binding"/>
    <property type="evidence" value="ECO:0007669"/>
    <property type="project" value="UniProtKB-ARBA"/>
</dbReference>
<evidence type="ECO:0000313" key="7">
    <source>
        <dbReference type="Proteomes" id="UP000244523"/>
    </source>
</evidence>
<dbReference type="GO" id="GO:0030313">
    <property type="term" value="C:cell envelope"/>
    <property type="evidence" value="ECO:0007669"/>
    <property type="project" value="UniProtKB-SubCell"/>
</dbReference>
<feature type="signal peptide" evidence="4">
    <location>
        <begin position="1"/>
        <end position="26"/>
    </location>
</feature>
<dbReference type="SUPFAM" id="SSF53822">
    <property type="entry name" value="Periplasmic binding protein-like I"/>
    <property type="match status" value="1"/>
</dbReference>
<proteinExistence type="inferred from homology"/>
<feature type="domain" description="Periplasmic binding protein" evidence="5">
    <location>
        <begin position="33"/>
        <end position="286"/>
    </location>
</feature>
<dbReference type="InterPro" id="IPR025997">
    <property type="entry name" value="SBP_2_dom"/>
</dbReference>
<comment type="subcellular location">
    <subcellularLocation>
        <location evidence="1">Cell envelope</location>
    </subcellularLocation>
</comment>
<evidence type="ECO:0000256" key="1">
    <source>
        <dbReference type="ARBA" id="ARBA00004196"/>
    </source>
</evidence>